<accession>A0A1W9KRT8</accession>
<dbReference type="Proteomes" id="UP000192505">
    <property type="component" value="Unassembled WGS sequence"/>
</dbReference>
<dbReference type="GO" id="GO:0009055">
    <property type="term" value="F:electron transfer activity"/>
    <property type="evidence" value="ECO:0007669"/>
    <property type="project" value="InterPro"/>
</dbReference>
<dbReference type="AlphaFoldDB" id="A0A1W9KRT8"/>
<evidence type="ECO:0000256" key="3">
    <source>
        <dbReference type="ARBA" id="ARBA00022723"/>
    </source>
</evidence>
<evidence type="ECO:0000256" key="1">
    <source>
        <dbReference type="ARBA" id="ARBA00022448"/>
    </source>
</evidence>
<evidence type="ECO:0000313" key="9">
    <source>
        <dbReference type="EMBL" id="OQW87066.1"/>
    </source>
</evidence>
<organism evidence="9 10">
    <name type="scientific">Rhodoferax ferrireducens</name>
    <dbReference type="NCBI Taxonomy" id="192843"/>
    <lineage>
        <taxon>Bacteria</taxon>
        <taxon>Pseudomonadati</taxon>
        <taxon>Pseudomonadota</taxon>
        <taxon>Betaproteobacteria</taxon>
        <taxon>Burkholderiales</taxon>
        <taxon>Comamonadaceae</taxon>
        <taxon>Rhodoferax</taxon>
    </lineage>
</organism>
<keyword evidence="1" id="KW-0813">Transport</keyword>
<protein>
    <submittedName>
        <fullName evidence="9">Class I cytochrome c</fullName>
    </submittedName>
</protein>
<evidence type="ECO:0000313" key="10">
    <source>
        <dbReference type="Proteomes" id="UP000192505"/>
    </source>
</evidence>
<dbReference type="PANTHER" id="PTHR33751">
    <property type="entry name" value="CBB3-TYPE CYTOCHROME C OXIDASE SUBUNIT FIXP"/>
    <property type="match status" value="1"/>
</dbReference>
<keyword evidence="4" id="KW-0249">Electron transport</keyword>
<keyword evidence="2 6" id="KW-0349">Heme</keyword>
<evidence type="ECO:0000256" key="2">
    <source>
        <dbReference type="ARBA" id="ARBA00022617"/>
    </source>
</evidence>
<dbReference type="PANTHER" id="PTHR33751:SF9">
    <property type="entry name" value="CYTOCHROME C4"/>
    <property type="match status" value="1"/>
</dbReference>
<dbReference type="GO" id="GO:0046872">
    <property type="term" value="F:metal ion binding"/>
    <property type="evidence" value="ECO:0007669"/>
    <property type="project" value="UniProtKB-KW"/>
</dbReference>
<dbReference type="InterPro" id="IPR036909">
    <property type="entry name" value="Cyt_c-like_dom_sf"/>
</dbReference>
<keyword evidence="3 6" id="KW-0479">Metal-binding</keyword>
<dbReference type="EMBL" id="MTEI01000011">
    <property type="protein sequence ID" value="OQW87066.1"/>
    <property type="molecule type" value="Genomic_DNA"/>
</dbReference>
<evidence type="ECO:0000256" key="4">
    <source>
        <dbReference type="ARBA" id="ARBA00022982"/>
    </source>
</evidence>
<proteinExistence type="predicted"/>
<reference evidence="9 10" key="1">
    <citation type="submission" date="2017-01" db="EMBL/GenBank/DDBJ databases">
        <title>Novel large sulfur bacteria in the metagenomes of groundwater-fed chemosynthetic microbial mats in the Lake Huron basin.</title>
        <authorList>
            <person name="Sharrar A.M."/>
            <person name="Flood B.E."/>
            <person name="Bailey J.V."/>
            <person name="Jones D.S."/>
            <person name="Biddanda B."/>
            <person name="Ruberg S.A."/>
            <person name="Marcus D.N."/>
            <person name="Dick G.J."/>
        </authorList>
    </citation>
    <scope>NUCLEOTIDE SEQUENCE [LARGE SCALE GENOMIC DNA]</scope>
    <source>
        <strain evidence="9">A7</strain>
    </source>
</reference>
<sequence>MTKLLPGLCLALLSGWANADDLQVRGMASGCTACHGAQGIAQPGMDSLAGLPKEEFTKKMMDFKSGAKPATLMHQLSKGYSDAQIEQLASYFSALKK</sequence>
<evidence type="ECO:0000256" key="5">
    <source>
        <dbReference type="ARBA" id="ARBA00023004"/>
    </source>
</evidence>
<name>A0A1W9KRT8_9BURK</name>
<dbReference type="InterPro" id="IPR050597">
    <property type="entry name" value="Cytochrome_c_Oxidase_Subunit"/>
</dbReference>
<feature type="signal peptide" evidence="7">
    <location>
        <begin position="1"/>
        <end position="19"/>
    </location>
</feature>
<evidence type="ECO:0000256" key="7">
    <source>
        <dbReference type="SAM" id="SignalP"/>
    </source>
</evidence>
<feature type="domain" description="Cytochrome c" evidence="8">
    <location>
        <begin position="10"/>
        <end position="96"/>
    </location>
</feature>
<feature type="chain" id="PRO_5013140037" evidence="7">
    <location>
        <begin position="20"/>
        <end position="97"/>
    </location>
</feature>
<dbReference type="GO" id="GO:0020037">
    <property type="term" value="F:heme binding"/>
    <property type="evidence" value="ECO:0007669"/>
    <property type="project" value="InterPro"/>
</dbReference>
<keyword evidence="5 6" id="KW-0408">Iron</keyword>
<keyword evidence="7" id="KW-0732">Signal</keyword>
<gene>
    <name evidence="9" type="ORF">BWK72_15130</name>
</gene>
<dbReference type="SUPFAM" id="SSF46626">
    <property type="entry name" value="Cytochrome c"/>
    <property type="match status" value="1"/>
</dbReference>
<dbReference type="InterPro" id="IPR009056">
    <property type="entry name" value="Cyt_c-like_dom"/>
</dbReference>
<dbReference type="Gene3D" id="1.10.760.10">
    <property type="entry name" value="Cytochrome c-like domain"/>
    <property type="match status" value="1"/>
</dbReference>
<dbReference type="PROSITE" id="PS51007">
    <property type="entry name" value="CYTC"/>
    <property type="match status" value="1"/>
</dbReference>
<comment type="caution">
    <text evidence="9">The sequence shown here is derived from an EMBL/GenBank/DDBJ whole genome shotgun (WGS) entry which is preliminary data.</text>
</comment>
<evidence type="ECO:0000256" key="6">
    <source>
        <dbReference type="PROSITE-ProRule" id="PRU00433"/>
    </source>
</evidence>
<evidence type="ECO:0000259" key="8">
    <source>
        <dbReference type="PROSITE" id="PS51007"/>
    </source>
</evidence>